<dbReference type="AlphaFoldDB" id="A0AAU2JQ79"/>
<dbReference type="InterPro" id="IPR019303">
    <property type="entry name" value="vWA_TerF_C"/>
</dbReference>
<dbReference type="SMART" id="SM00327">
    <property type="entry name" value="VWA"/>
    <property type="match status" value="1"/>
</dbReference>
<dbReference type="PROSITE" id="PS50234">
    <property type="entry name" value="VWFA"/>
    <property type="match status" value="1"/>
</dbReference>
<feature type="compositionally biased region" description="Low complexity" evidence="1">
    <location>
        <begin position="165"/>
        <end position="181"/>
    </location>
</feature>
<feature type="region of interest" description="Disordered" evidence="1">
    <location>
        <begin position="1"/>
        <end position="335"/>
    </location>
</feature>
<dbReference type="EMBL" id="CP108264">
    <property type="protein sequence ID" value="WTU74974.1"/>
    <property type="molecule type" value="Genomic_DNA"/>
</dbReference>
<feature type="compositionally biased region" description="Acidic residues" evidence="1">
    <location>
        <begin position="312"/>
        <end position="323"/>
    </location>
</feature>
<feature type="compositionally biased region" description="Acidic residues" evidence="1">
    <location>
        <begin position="266"/>
        <end position="277"/>
    </location>
</feature>
<dbReference type="InterPro" id="IPR002035">
    <property type="entry name" value="VWF_A"/>
</dbReference>
<dbReference type="SUPFAM" id="SSF53300">
    <property type="entry name" value="vWA-like"/>
    <property type="match status" value="1"/>
</dbReference>
<dbReference type="InterPro" id="IPR036465">
    <property type="entry name" value="vWFA_dom_sf"/>
</dbReference>
<dbReference type="Gene3D" id="3.40.50.410">
    <property type="entry name" value="von Willebrand factor, type A domain"/>
    <property type="match status" value="1"/>
</dbReference>
<dbReference type="CDD" id="cd00198">
    <property type="entry name" value="vWFA"/>
    <property type="match status" value="1"/>
</dbReference>
<proteinExistence type="predicted"/>
<sequence>MGIRSLLRKVFGRSAEPVPETSDHHSASVPNQSERTPLDAAAELVAASFDNPTVPSQAAPLDREPGTVLTAPAPSPDPTVPEARRPSTPAVQQNPAPASPEAEAEPAPAEAEAPTADTTPEAEPPAAEADTTTPEAEAITEAEAAPEAEALAEAEAVTEPEQPEAEAVVPEADTAAEAEQPAAEEEPAAEPVAAEAEAEPEAEPAAEPLAAEAEAEAPATEVEQPAAEVEQPEAEAVVPEADTAAEAEAEPEAEEEAEAEPVAAEAEAEPEAEEEPAAEPLAAEAEAEAEAPTKAEAPAAEVAQPEAAAEAPEAEPAAEEEPAAAEAEGPAHAAAAVRRKAPAVAGAYKAAGQVLRGKGKAGARAKVYLVLDRSGSMRGFYKDGSAQHLADHALALAAHLDDAATVHTVFFSTDVDGTADLSLDSHDEAWVEARHAELGRMGRTSYHVAVEAVVERYQKDGGEGPALVVFQTDGAPDNRQPARQALTEAATTAPGIHWQFVAFGDHDNKAFDFLRKLDAENAGFFHAGPAPTELTSAALLKGVLDRF</sequence>
<feature type="compositionally biased region" description="Acidic residues" evidence="1">
    <location>
        <begin position="138"/>
        <end position="164"/>
    </location>
</feature>
<evidence type="ECO:0000259" key="2">
    <source>
        <dbReference type="PROSITE" id="PS50234"/>
    </source>
</evidence>
<feature type="compositionally biased region" description="Low complexity" evidence="1">
    <location>
        <begin position="95"/>
        <end position="137"/>
    </location>
</feature>
<gene>
    <name evidence="3" type="ORF">OG327_17570</name>
</gene>
<reference evidence="3" key="1">
    <citation type="submission" date="2022-10" db="EMBL/GenBank/DDBJ databases">
        <title>The complete genomes of actinobacterial strains from the NBC collection.</title>
        <authorList>
            <person name="Joergensen T.S."/>
            <person name="Alvarez Arevalo M."/>
            <person name="Sterndorff E.B."/>
            <person name="Faurdal D."/>
            <person name="Vuksanovic O."/>
            <person name="Mourched A.-S."/>
            <person name="Charusanti P."/>
            <person name="Shaw S."/>
            <person name="Blin K."/>
            <person name="Weber T."/>
        </authorList>
    </citation>
    <scope>NUCLEOTIDE SEQUENCE</scope>
    <source>
        <strain evidence="3">NBC_00049</strain>
    </source>
</reference>
<feature type="compositionally biased region" description="Low complexity" evidence="1">
    <location>
        <begin position="324"/>
        <end position="335"/>
    </location>
</feature>
<evidence type="ECO:0000313" key="3">
    <source>
        <dbReference type="EMBL" id="WTU74974.1"/>
    </source>
</evidence>
<feature type="domain" description="VWFA" evidence="2">
    <location>
        <begin position="366"/>
        <end position="547"/>
    </location>
</feature>
<dbReference type="Pfam" id="PF10138">
    <property type="entry name" value="vWA-TerF-like"/>
    <property type="match status" value="1"/>
</dbReference>
<feature type="compositionally biased region" description="Basic residues" evidence="1">
    <location>
        <begin position="1"/>
        <end position="11"/>
    </location>
</feature>
<accession>A0AAU2JQ79</accession>
<protein>
    <submittedName>
        <fullName evidence="3">VWA domain-containing protein</fullName>
    </submittedName>
</protein>
<feature type="compositionally biased region" description="Low complexity" evidence="1">
    <location>
        <begin position="205"/>
        <end position="242"/>
    </location>
</feature>
<name>A0AAU2JQ79_9ACTN</name>
<organism evidence="3">
    <name type="scientific">Streptomyces sp. NBC_00049</name>
    <dbReference type="NCBI Taxonomy" id="2903617"/>
    <lineage>
        <taxon>Bacteria</taxon>
        <taxon>Bacillati</taxon>
        <taxon>Actinomycetota</taxon>
        <taxon>Actinomycetes</taxon>
        <taxon>Kitasatosporales</taxon>
        <taxon>Streptomycetaceae</taxon>
        <taxon>Streptomyces</taxon>
    </lineage>
</organism>
<feature type="compositionally biased region" description="Acidic residues" evidence="1">
    <location>
        <begin position="243"/>
        <end position="259"/>
    </location>
</feature>
<evidence type="ECO:0000256" key="1">
    <source>
        <dbReference type="SAM" id="MobiDB-lite"/>
    </source>
</evidence>
<feature type="compositionally biased region" description="Low complexity" evidence="1">
    <location>
        <begin position="278"/>
        <end position="311"/>
    </location>
</feature>